<dbReference type="Proteomes" id="UP000008743">
    <property type="component" value="Unassembled WGS sequence"/>
</dbReference>
<feature type="compositionally biased region" description="Low complexity" evidence="2">
    <location>
        <begin position="1093"/>
        <end position="1107"/>
    </location>
</feature>
<keyword evidence="3" id="KW-0472">Membrane</keyword>
<gene>
    <name evidence="5" type="ORF">CAOG_008259</name>
</gene>
<keyword evidence="3" id="KW-1133">Transmembrane helix</keyword>
<feature type="compositionally biased region" description="Polar residues" evidence="2">
    <location>
        <begin position="1768"/>
        <end position="1777"/>
    </location>
</feature>
<dbReference type="GO" id="GO:0003676">
    <property type="term" value="F:nucleic acid binding"/>
    <property type="evidence" value="ECO:0007669"/>
    <property type="project" value="InterPro"/>
</dbReference>
<evidence type="ECO:0000313" key="5">
    <source>
        <dbReference type="EMBL" id="KJE98270.1"/>
    </source>
</evidence>
<reference evidence="6" key="1">
    <citation type="submission" date="2011-02" db="EMBL/GenBank/DDBJ databases">
        <title>The Genome Sequence of Capsaspora owczarzaki ATCC 30864.</title>
        <authorList>
            <person name="Russ C."/>
            <person name="Cuomo C."/>
            <person name="Burger G."/>
            <person name="Gray M.W."/>
            <person name="Holland P.W.H."/>
            <person name="King N."/>
            <person name="Lang F.B.F."/>
            <person name="Roger A.J."/>
            <person name="Ruiz-Trillo I."/>
            <person name="Young S.K."/>
            <person name="Zeng Q."/>
            <person name="Gargeya S."/>
            <person name="Alvarado L."/>
            <person name="Berlin A."/>
            <person name="Chapman S.B."/>
            <person name="Chen Z."/>
            <person name="Freedman E."/>
            <person name="Gellesch M."/>
            <person name="Goldberg J."/>
            <person name="Griggs A."/>
            <person name="Gujja S."/>
            <person name="Heilman E."/>
            <person name="Heiman D."/>
            <person name="Howarth C."/>
            <person name="Mehta T."/>
            <person name="Neiman D."/>
            <person name="Pearson M."/>
            <person name="Roberts A."/>
            <person name="Saif S."/>
            <person name="Shea T."/>
            <person name="Shenoy N."/>
            <person name="Sisk P."/>
            <person name="Stolte C."/>
            <person name="Sykes S."/>
            <person name="White J."/>
            <person name="Yandava C."/>
            <person name="Haas B."/>
            <person name="Nusbaum C."/>
            <person name="Birren B."/>
        </authorList>
    </citation>
    <scope>NUCLEOTIDE SEQUENCE</scope>
    <source>
        <strain evidence="6">ATCC 30864</strain>
    </source>
</reference>
<feature type="region of interest" description="Disordered" evidence="2">
    <location>
        <begin position="886"/>
        <end position="970"/>
    </location>
</feature>
<accession>A0A0D2WY25</accession>
<proteinExistence type="predicted"/>
<name>A0A0D2WY25_CAPO3</name>
<feature type="compositionally biased region" description="Polar residues" evidence="2">
    <location>
        <begin position="1052"/>
        <end position="1071"/>
    </location>
</feature>
<feature type="compositionally biased region" description="Basic residues" evidence="2">
    <location>
        <begin position="833"/>
        <end position="843"/>
    </location>
</feature>
<feature type="compositionally biased region" description="Basic residues" evidence="2">
    <location>
        <begin position="230"/>
        <end position="247"/>
    </location>
</feature>
<feature type="compositionally biased region" description="Low complexity" evidence="2">
    <location>
        <begin position="937"/>
        <end position="951"/>
    </location>
</feature>
<feature type="compositionally biased region" description="Low complexity" evidence="2">
    <location>
        <begin position="1142"/>
        <end position="1170"/>
    </location>
</feature>
<feature type="compositionally biased region" description="Low complexity" evidence="2">
    <location>
        <begin position="95"/>
        <end position="118"/>
    </location>
</feature>
<feature type="compositionally biased region" description="Low complexity" evidence="2">
    <location>
        <begin position="439"/>
        <end position="460"/>
    </location>
</feature>
<feature type="compositionally biased region" description="Low complexity" evidence="2">
    <location>
        <begin position="1228"/>
        <end position="1251"/>
    </location>
</feature>
<feature type="compositionally biased region" description="Low complexity" evidence="2">
    <location>
        <begin position="806"/>
        <end position="832"/>
    </location>
</feature>
<evidence type="ECO:0000259" key="4">
    <source>
        <dbReference type="PROSITE" id="PS50158"/>
    </source>
</evidence>
<feature type="transmembrane region" description="Helical" evidence="3">
    <location>
        <begin position="143"/>
        <end position="162"/>
    </location>
</feature>
<feature type="compositionally biased region" description="Low complexity" evidence="2">
    <location>
        <begin position="888"/>
        <end position="905"/>
    </location>
</feature>
<feature type="compositionally biased region" description="Low complexity" evidence="2">
    <location>
        <begin position="1489"/>
        <end position="1534"/>
    </location>
</feature>
<feature type="compositionally biased region" description="Polar residues" evidence="2">
    <location>
        <begin position="257"/>
        <end position="266"/>
    </location>
</feature>
<dbReference type="InParanoid" id="A0A0D2WY25"/>
<keyword evidence="1" id="KW-0863">Zinc-finger</keyword>
<feature type="region of interest" description="Disordered" evidence="2">
    <location>
        <begin position="1220"/>
        <end position="1255"/>
    </location>
</feature>
<dbReference type="EMBL" id="KE346378">
    <property type="protein sequence ID" value="KJE98270.1"/>
    <property type="molecule type" value="Genomic_DNA"/>
</dbReference>
<feature type="region of interest" description="Disordered" evidence="2">
    <location>
        <begin position="1314"/>
        <end position="1337"/>
    </location>
</feature>
<sequence length="1777" mass="185209">MPTRDGSRHLGLNGAQHSKQDIAAAVPPGPPPIGSGAKIWASVLHLVRKVVPLERSAPPAAVNSGTGSSPIPGAPPGASHAAAANGAAHTMQPPASSSISTSSSASSSSSSSSSSSLLTSHDIPAAVKKIRKSPRRTRYIDSLRFWVGCILWIGLSIFIATVDDYPSSDVRNLNPPAVLSLADALFTPKSDLPWLSQFVSGIASLPAFASSASPGPSLPPAAAPSGSANHNHHSHHSHPHHHHHHHQGNPATPPSPASGSLDANSVPAQLPFATSSTASSAISSFLGSLPIELVATRGPWSSLQCRSVTTSTNSQAASPKKLPVLYCGSRVWMADAVMLGSQLAQVGSALQLSSTAPTPSPVAPHQHLRVPRSATRQNPFAPYSYEDAHALFGTAHQAAHHFAAHEELLQSTFLNIYQRVSEYRTLGDSASLFSHDSQSAPSSSASASPSNPDNADAAPSETQKQLRMFQQECQLPPAPAGIDRQCTVFAYPRIAHWYEHLSHELSLALADGSVNEAIANAKQKVLAQLYNHPNSELCIVVLRLNNMVYTGTLVAAIDQSHSILRMAQQAAARVEQRFVEKMPQDTVSDVVLGVARLAKHSVQRLCIFAVSTAIRTVSTLGSLVVSLATEIGGRAMSDDAAYDYDDESELFVEDGEQELVPAAGDVHQPARTDCSSSAVDEASAQIRCSDVMPLQPSPPHPPRQLSDEGIAQLEVQLSRMLDILSIPSESPVAPEKAARITQLRDCVMSLRVVLESIRRGRIAQREATDHFQLILSLAAQFGASIPTESLGVAKTTGSAQDRIEDAAAAAAQQTTADASQQTQPASSATQPARPKRQSGKRRAASSQLDPLDDVSGTKESVFLTLMACLALFATVRRISNRLFRDPHAPTSATATATAAAVSSGSEQADDVDAAQTATDTSTSAKDSAVDARLVPPRQQTKQQQQKQQQMRQRSHKTEDDSPLPQVSASTASTTTIFEEVVPAPGVPAVGMAQQSTSQSLSLASNGEMHAAVKSVTLVTTATTTTILDASSSDDTVMAAEPGGGSESAPHSARSSLSEGTGSQRTSISADSAFTLMPPPSPRSTKSSRRRKPSATPSIDASAQGSPAPSIPPSPRAFFEGNSFDAWPPASNNGSTVGKHRSSASASSNGTSNGHSRSARRSSQQHSSASLSHHHPHHAPAAHSQNGGLSNPGAYFDPQQHLFQQQQYQLQRQQLLQQQQQQFPSALGQSSSFARQPQAQQSQQQQHTALASRSVPNLPGDASFTAQFEAWQNYLLQVAQMDPAALYGLLHTSAAANAISSTQSAAAVVSAKQAAQPNGNGSTRASTPSSGGASASGTPTVYPAVSPAATGAAPVGSLSAASSVENLAAPSTTSDTSTPSALASETDPLASVVSLLQQQQKWFSSQPNVAVPVSLPAASETPDALLSAEAPAPSVHPTHAVTVPLQTRRTRSCASSSSSLLPAVATSLAVSAAFAQSDSVLGGVSPPLSPSMSSALSMSSSSDSSTTSMGSSLSSMSSATTSTSPTTPPESSTLATKVQTWNSTIVRGVYCCNCGYEGHTIRDCREPTLDETMRQQAQPPVRSANNNGLSATGPAPSMNLQEAARLVLAHASYLEQMNKIVQLQNKLIPPPGGHAGGTDVRAAQQQQQQQLPQMPPRVPLAAPFPLPPIAIDPHLLQQQLLLHVQQQALLGGGGGAGGPPAGVFPNPPPSHAVSAPNMPMLAPSLVAAATAALSPSPALQQQQELIRLQFGGMQPPIPFARQPPRAPSSLPNAQSAQL</sequence>
<feature type="region of interest" description="Disordered" evidence="2">
    <location>
        <begin position="59"/>
        <end position="118"/>
    </location>
</feature>
<feature type="region of interest" description="Disordered" evidence="2">
    <location>
        <begin position="1691"/>
        <end position="1715"/>
    </location>
</feature>
<dbReference type="RefSeq" id="XP_004342428.1">
    <property type="nucleotide sequence ID" value="XM_004342379.2"/>
</dbReference>
<feature type="region of interest" description="Disordered" evidence="2">
    <location>
        <begin position="1626"/>
        <end position="1646"/>
    </location>
</feature>
<feature type="region of interest" description="Disordered" evidence="2">
    <location>
        <begin position="434"/>
        <end position="465"/>
    </location>
</feature>
<keyword evidence="1" id="KW-0862">Zinc</keyword>
<evidence type="ECO:0000313" key="6">
    <source>
        <dbReference type="Proteomes" id="UP000008743"/>
    </source>
</evidence>
<feature type="compositionally biased region" description="Low complexity" evidence="2">
    <location>
        <begin position="64"/>
        <end position="88"/>
    </location>
</feature>
<feature type="region of interest" description="Disordered" evidence="2">
    <location>
        <begin position="213"/>
        <end position="266"/>
    </location>
</feature>
<keyword evidence="6" id="KW-1185">Reference proteome</keyword>
<feature type="region of interest" description="Disordered" evidence="2">
    <location>
        <begin position="1752"/>
        <end position="1777"/>
    </location>
</feature>
<feature type="compositionally biased region" description="Low complexity" evidence="2">
    <location>
        <begin position="913"/>
        <end position="926"/>
    </location>
</feature>
<feature type="domain" description="CCHC-type" evidence="4">
    <location>
        <begin position="1550"/>
        <end position="1565"/>
    </location>
</feature>
<keyword evidence="1" id="KW-0479">Metal-binding</keyword>
<evidence type="ECO:0000256" key="1">
    <source>
        <dbReference type="PROSITE-ProRule" id="PRU00047"/>
    </source>
</evidence>
<protein>
    <recommendedName>
        <fullName evidence="4">CCHC-type domain-containing protein</fullName>
    </recommendedName>
</protein>
<organism evidence="5 6">
    <name type="scientific">Capsaspora owczarzaki (strain ATCC 30864)</name>
    <dbReference type="NCBI Taxonomy" id="595528"/>
    <lineage>
        <taxon>Eukaryota</taxon>
        <taxon>Filasterea</taxon>
        <taxon>Capsaspora</taxon>
    </lineage>
</organism>
<dbReference type="InterPro" id="IPR001878">
    <property type="entry name" value="Znf_CCHC"/>
</dbReference>
<feature type="region of interest" description="Disordered" evidence="2">
    <location>
        <begin position="1031"/>
        <end position="1195"/>
    </location>
</feature>
<dbReference type="PROSITE" id="PS50158">
    <property type="entry name" value="ZF_CCHC"/>
    <property type="match status" value="1"/>
</dbReference>
<feature type="region of interest" description="Disordered" evidence="2">
    <location>
        <begin position="1486"/>
        <end position="1534"/>
    </location>
</feature>
<feature type="region of interest" description="Disordered" evidence="2">
    <location>
        <begin position="805"/>
        <end position="853"/>
    </location>
</feature>
<feature type="region of interest" description="Disordered" evidence="2">
    <location>
        <begin position="1"/>
        <end position="37"/>
    </location>
</feature>
<evidence type="ECO:0000256" key="3">
    <source>
        <dbReference type="SAM" id="Phobius"/>
    </source>
</evidence>
<evidence type="ECO:0000256" key="2">
    <source>
        <dbReference type="SAM" id="MobiDB-lite"/>
    </source>
</evidence>
<keyword evidence="3" id="KW-0812">Transmembrane</keyword>
<dbReference type="GO" id="GO:0008270">
    <property type="term" value="F:zinc ion binding"/>
    <property type="evidence" value="ECO:0007669"/>
    <property type="project" value="UniProtKB-KW"/>
</dbReference>